<dbReference type="RefSeq" id="WP_076196615.1">
    <property type="nucleotide sequence ID" value="NZ_CP019236.1"/>
</dbReference>
<evidence type="ECO:0000313" key="2">
    <source>
        <dbReference type="Proteomes" id="UP000186609"/>
    </source>
</evidence>
<sequence length="122" mass="13574">MRVVTEIVADALNTRYGSPSGAVFDIVQQLSVDGRFDEVAMVLSNWFEGAPHARHFVLAKLPAIIVERYLRIHAGISSDRFVRWQLQSSAASEAIKNAACSRERLPLVVSQVLAQIRAFEVH</sequence>
<accession>A0A1P8JRH3</accession>
<name>A0A1P8JRH3_9BURK</name>
<dbReference type="KEGG" id="rhy:RD110_03115"/>
<dbReference type="Proteomes" id="UP000186609">
    <property type="component" value="Chromosome"/>
</dbReference>
<dbReference type="AlphaFoldDB" id="A0A1P8JRH3"/>
<dbReference type="STRING" id="1842727.RD110_03115"/>
<protein>
    <submittedName>
        <fullName evidence="1">Uncharacterized protein</fullName>
    </submittedName>
</protein>
<reference evidence="1 2" key="1">
    <citation type="submission" date="2017-01" db="EMBL/GenBank/DDBJ databases">
        <authorList>
            <person name="Mah S.A."/>
            <person name="Swanson W.J."/>
            <person name="Moy G.W."/>
            <person name="Vacquier V.D."/>
        </authorList>
    </citation>
    <scope>NUCLEOTIDE SEQUENCE [LARGE SCALE GENOMIC DNA]</scope>
    <source>
        <strain evidence="1 2">DCY110</strain>
    </source>
</reference>
<evidence type="ECO:0000313" key="1">
    <source>
        <dbReference type="EMBL" id="APW36325.1"/>
    </source>
</evidence>
<dbReference type="EMBL" id="CP019236">
    <property type="protein sequence ID" value="APW36325.1"/>
    <property type="molecule type" value="Genomic_DNA"/>
</dbReference>
<proteinExistence type="predicted"/>
<organism evidence="1 2">
    <name type="scientific">Rhodoferax koreensis</name>
    <dbReference type="NCBI Taxonomy" id="1842727"/>
    <lineage>
        <taxon>Bacteria</taxon>
        <taxon>Pseudomonadati</taxon>
        <taxon>Pseudomonadota</taxon>
        <taxon>Betaproteobacteria</taxon>
        <taxon>Burkholderiales</taxon>
        <taxon>Comamonadaceae</taxon>
        <taxon>Rhodoferax</taxon>
    </lineage>
</organism>
<keyword evidence="2" id="KW-1185">Reference proteome</keyword>
<gene>
    <name evidence="1" type="ORF">RD110_03115</name>
</gene>